<dbReference type="GO" id="GO:0008235">
    <property type="term" value="F:metalloexopeptidase activity"/>
    <property type="evidence" value="ECO:0007669"/>
    <property type="project" value="InterPro"/>
</dbReference>
<evidence type="ECO:0000259" key="2">
    <source>
        <dbReference type="Pfam" id="PF04389"/>
    </source>
</evidence>
<dbReference type="SUPFAM" id="SSF53187">
    <property type="entry name" value="Zn-dependent exopeptidases"/>
    <property type="match status" value="1"/>
</dbReference>
<dbReference type="AlphaFoldDB" id="A0A4S1XBI6"/>
<reference evidence="3 4" key="1">
    <citation type="submission" date="2019-04" db="EMBL/GenBank/DDBJ databases">
        <title>Sphingomonas psychrotolerans sp. nov., isolated from soil in the Tianshan Mountains, Xinjiang, China.</title>
        <authorList>
            <person name="Luo Y."/>
            <person name="Sheng H."/>
        </authorList>
    </citation>
    <scope>NUCLEOTIDE SEQUENCE [LARGE SCALE GENOMIC DNA]</scope>
    <source>
        <strain evidence="3 4">ZFGT-11</strain>
    </source>
</reference>
<dbReference type="InterPro" id="IPR046450">
    <property type="entry name" value="PA_dom_sf"/>
</dbReference>
<keyword evidence="4" id="KW-1185">Reference proteome</keyword>
<comment type="caution">
    <text evidence="3">The sequence shown here is derived from an EMBL/GenBank/DDBJ whole genome shotgun (WGS) entry which is preliminary data.</text>
</comment>
<dbReference type="OrthoDB" id="9778250at2"/>
<dbReference type="PANTHER" id="PTHR12147">
    <property type="entry name" value="METALLOPEPTIDASE M28 FAMILY MEMBER"/>
    <property type="match status" value="1"/>
</dbReference>
<evidence type="ECO:0000313" key="3">
    <source>
        <dbReference type="EMBL" id="TGX53461.1"/>
    </source>
</evidence>
<protein>
    <submittedName>
        <fullName evidence="3">M20/M25/M40 family metallo-hydrolase</fullName>
    </submittedName>
</protein>
<dbReference type="SUPFAM" id="SSF52025">
    <property type="entry name" value="PA domain"/>
    <property type="match status" value="1"/>
</dbReference>
<evidence type="ECO:0000313" key="4">
    <source>
        <dbReference type="Proteomes" id="UP000306147"/>
    </source>
</evidence>
<dbReference type="Proteomes" id="UP000306147">
    <property type="component" value="Unassembled WGS sequence"/>
</dbReference>
<organism evidence="3 4">
    <name type="scientific">Sphingomonas gei</name>
    <dbReference type="NCBI Taxonomy" id="1395960"/>
    <lineage>
        <taxon>Bacteria</taxon>
        <taxon>Pseudomonadati</taxon>
        <taxon>Pseudomonadota</taxon>
        <taxon>Alphaproteobacteria</taxon>
        <taxon>Sphingomonadales</taxon>
        <taxon>Sphingomonadaceae</taxon>
        <taxon>Sphingomonas</taxon>
    </lineage>
</organism>
<name>A0A4S1XBI6_9SPHN</name>
<evidence type="ECO:0000256" key="1">
    <source>
        <dbReference type="SAM" id="SignalP"/>
    </source>
</evidence>
<accession>A0A4S1XBI6</accession>
<gene>
    <name evidence="3" type="ORF">E5A73_11525</name>
</gene>
<feature type="domain" description="Peptidase M28" evidence="2">
    <location>
        <begin position="304"/>
        <end position="507"/>
    </location>
</feature>
<keyword evidence="3" id="KW-0378">Hydrolase</keyword>
<dbReference type="EMBL" id="SRXT01000004">
    <property type="protein sequence ID" value="TGX53461.1"/>
    <property type="molecule type" value="Genomic_DNA"/>
</dbReference>
<proteinExistence type="predicted"/>
<dbReference type="InterPro" id="IPR007484">
    <property type="entry name" value="Peptidase_M28"/>
</dbReference>
<dbReference type="InterPro" id="IPR045175">
    <property type="entry name" value="M28_fam"/>
</dbReference>
<feature type="signal peptide" evidence="1">
    <location>
        <begin position="1"/>
        <end position="43"/>
    </location>
</feature>
<dbReference type="Pfam" id="PF04389">
    <property type="entry name" value="Peptidase_M28"/>
    <property type="match status" value="1"/>
</dbReference>
<dbReference type="Gene3D" id="3.50.30.30">
    <property type="match status" value="1"/>
</dbReference>
<sequence length="547" mass="57329">MPTPSRCGRKATSSARCSADRWRSKLRKALILLPLLFAAPALAQELTPAEAALKAHVAFLASDAMRGRDTGSPELAVAEQYAAAQMLAVGLKPGGPNGAWLQPVPLLAYKPADHGSLVLKRGSAETILEWGKDYIPRAVPSNPKLSLSGPVVFAGYGSEAEYKGLHVKGAIVAVLRDAPHSNASDVRAHLGTPVEQSRTAAAHGAIGIILIEGNARHAIYSFAATVPHAQSEAMTWQGSPDGGAAPAFSYLGFDGAARLFAGSKIKWDEVLAADKADRKLPLGPLGVTATGTANTALRTLTSNNVVGLIEGTDKKAEYVVISAHLDHVGVGDPDAKGDTIYNGAMDNAVGTASMLEVARAFTASGKRPRRSVLFVAVTAEEQGLVGSDYFAANPTVPKGSIVADVNLDMPVLTYKFEDLVVYGADRTSIGPTVAAVARAEGLTLTPDPAPEQASFVRSDHYSFVRAGIPAVSLEPGPKGPGKAAIDAFGEKHYHQPSDEVALIDFSQGVRFVKLNYAIARALADGDQRPLWNKGDFFGLLYNGAGAK</sequence>
<dbReference type="Gene3D" id="3.40.630.10">
    <property type="entry name" value="Zn peptidases"/>
    <property type="match status" value="1"/>
</dbReference>
<keyword evidence="1" id="KW-0732">Signal</keyword>
<dbReference type="GO" id="GO:0006508">
    <property type="term" value="P:proteolysis"/>
    <property type="evidence" value="ECO:0007669"/>
    <property type="project" value="InterPro"/>
</dbReference>
<feature type="chain" id="PRO_5020274754" evidence="1">
    <location>
        <begin position="44"/>
        <end position="547"/>
    </location>
</feature>
<dbReference type="PANTHER" id="PTHR12147:SF26">
    <property type="entry name" value="PEPTIDASE M28 DOMAIN-CONTAINING PROTEIN"/>
    <property type="match status" value="1"/>
</dbReference>